<dbReference type="InterPro" id="IPR029062">
    <property type="entry name" value="Class_I_gatase-like"/>
</dbReference>
<accession>A0A2W4ZWS7</accession>
<dbReference type="Pfam" id="PF03575">
    <property type="entry name" value="Peptidase_S51"/>
    <property type="match status" value="1"/>
</dbReference>
<keyword evidence="4" id="KW-0720">Serine protease</keyword>
<dbReference type="Gene3D" id="3.40.50.880">
    <property type="match status" value="1"/>
</dbReference>
<dbReference type="PANTHER" id="PTHR20842">
    <property type="entry name" value="PROTEASE S51 ALPHA-ASPARTYL DIPEPTIDASE"/>
    <property type="match status" value="1"/>
</dbReference>
<evidence type="ECO:0000256" key="2">
    <source>
        <dbReference type="ARBA" id="ARBA00022670"/>
    </source>
</evidence>
<evidence type="ECO:0000256" key="1">
    <source>
        <dbReference type="ARBA" id="ARBA00006534"/>
    </source>
</evidence>
<organism evidence="5 6">
    <name type="scientific">Micavibrio aeruginosavorus</name>
    <dbReference type="NCBI Taxonomy" id="349221"/>
    <lineage>
        <taxon>Bacteria</taxon>
        <taxon>Pseudomonadati</taxon>
        <taxon>Bdellovibrionota</taxon>
        <taxon>Bdellovibrionia</taxon>
        <taxon>Bdellovibrionales</taxon>
        <taxon>Pseudobdellovibrionaceae</taxon>
        <taxon>Micavibrio</taxon>
    </lineage>
</organism>
<keyword evidence="3" id="KW-0378">Hydrolase</keyword>
<evidence type="ECO:0000313" key="5">
    <source>
        <dbReference type="EMBL" id="PZO86750.1"/>
    </source>
</evidence>
<dbReference type="EMBL" id="QFNK01000095">
    <property type="protein sequence ID" value="PZO86750.1"/>
    <property type="molecule type" value="Genomic_DNA"/>
</dbReference>
<evidence type="ECO:0000256" key="4">
    <source>
        <dbReference type="ARBA" id="ARBA00022825"/>
    </source>
</evidence>
<dbReference type="InterPro" id="IPR005320">
    <property type="entry name" value="Peptidase_S51"/>
</dbReference>
<evidence type="ECO:0000256" key="3">
    <source>
        <dbReference type="ARBA" id="ARBA00022801"/>
    </source>
</evidence>
<evidence type="ECO:0000313" key="6">
    <source>
        <dbReference type="Proteomes" id="UP000249557"/>
    </source>
</evidence>
<dbReference type="Proteomes" id="UP000249557">
    <property type="component" value="Unassembled WGS sequence"/>
</dbReference>
<gene>
    <name evidence="5" type="ORF">DI626_05675</name>
</gene>
<proteinExistence type="inferred from homology"/>
<dbReference type="PANTHER" id="PTHR20842:SF0">
    <property type="entry name" value="ALPHA-ASPARTYL DIPEPTIDASE"/>
    <property type="match status" value="1"/>
</dbReference>
<comment type="similarity">
    <text evidence="1">Belongs to the peptidase S51 family.</text>
</comment>
<dbReference type="GO" id="GO:0008236">
    <property type="term" value="F:serine-type peptidase activity"/>
    <property type="evidence" value="ECO:0007669"/>
    <property type="project" value="UniProtKB-KW"/>
</dbReference>
<reference evidence="5 6" key="1">
    <citation type="submission" date="2017-08" db="EMBL/GenBank/DDBJ databases">
        <title>Infants hospitalized years apart are colonized by the same room-sourced microbial strains.</title>
        <authorList>
            <person name="Brooks B."/>
            <person name="Olm M.R."/>
            <person name="Firek B.A."/>
            <person name="Baker R."/>
            <person name="Thomas B.C."/>
            <person name="Morowitz M.J."/>
            <person name="Banfield J.F."/>
        </authorList>
    </citation>
    <scope>NUCLEOTIDE SEQUENCE [LARGE SCALE GENOMIC DNA]</scope>
    <source>
        <strain evidence="5">S2_018_000_R2_104</strain>
    </source>
</reference>
<protein>
    <submittedName>
        <fullName evidence="5">Peptidase E</fullName>
    </submittedName>
</protein>
<dbReference type="AlphaFoldDB" id="A0A2W4ZWS7"/>
<dbReference type="GO" id="GO:0006508">
    <property type="term" value="P:proteolysis"/>
    <property type="evidence" value="ECO:0007669"/>
    <property type="project" value="UniProtKB-KW"/>
</dbReference>
<dbReference type="SUPFAM" id="SSF52317">
    <property type="entry name" value="Class I glutamine amidotransferase-like"/>
    <property type="match status" value="1"/>
</dbReference>
<comment type="caution">
    <text evidence="5">The sequence shown here is derived from an EMBL/GenBank/DDBJ whole genome shotgun (WGS) entry which is preliminary data.</text>
</comment>
<sequence length="249" mass="28256">MRLYLSSERFGNHVDKLKGMVRGNRVAIIENAVDFIPLTDRQSYQKNIYNIKDAFFQLGFDADYFDLRSYFKEQNKSQIEDDLKKFDLVWVCGGNVFLLRRAMYLSGFDTAICKLIERNEICYGGWSAGISVLSPSLKGLEFCDNPFESADGYTDGIIWAGLNVLDSLIIPHNNSNHPENSKIETAIFYSNKNNIPHITLRDGDVLIVNDNGTEILKYEEGTDHPVNKNKVSPARETVISKIGRLFAPE</sequence>
<name>A0A2W4ZWS7_9BACT</name>
<keyword evidence="2" id="KW-0645">Protease</keyword>